<reference evidence="1 2" key="1">
    <citation type="submission" date="2016-12" db="EMBL/GenBank/DDBJ databases">
        <title>Draft genome sequence of Fusarium oxysporum causing rot on Narcissus.</title>
        <authorList>
            <person name="Armitage A.D."/>
            <person name="Taylor A."/>
            <person name="Clarkson J.P."/>
            <person name="Harrison R.J."/>
            <person name="Jackson A.C."/>
        </authorList>
    </citation>
    <scope>NUCLEOTIDE SEQUENCE [LARGE SCALE GENOMIC DNA]</scope>
    <source>
        <strain evidence="1 2">N139</strain>
    </source>
</reference>
<gene>
    <name evidence="1" type="ORF">BFJ63_vAg17562</name>
</gene>
<evidence type="ECO:0000313" key="1">
    <source>
        <dbReference type="EMBL" id="RYC79555.1"/>
    </source>
</evidence>
<name>A0A4Q2UYA5_FUSOX</name>
<dbReference type="InterPro" id="IPR045851">
    <property type="entry name" value="AMP-bd_C_sf"/>
</dbReference>
<dbReference type="InterPro" id="IPR036736">
    <property type="entry name" value="ACP-like_sf"/>
</dbReference>
<dbReference type="GO" id="GO:0005737">
    <property type="term" value="C:cytoplasm"/>
    <property type="evidence" value="ECO:0007669"/>
    <property type="project" value="TreeGrafter"/>
</dbReference>
<dbReference type="Proteomes" id="UP000290540">
    <property type="component" value="Unassembled WGS sequence"/>
</dbReference>
<dbReference type="PANTHER" id="PTHR45527">
    <property type="entry name" value="NONRIBOSOMAL PEPTIDE SYNTHETASE"/>
    <property type="match status" value="1"/>
</dbReference>
<sequence>MGYLTTVRGYILLQGLHAQDTDVLLLRDDTGELVIEGPHLAREYLNDATDTTKSFVTDPDFFSDLGLESTSGRMYRTDDDSLRSSYHHDNSPARRIHVYTDHDLGSDTKTHEAHQPSSRARHPTRQLLVEAKDFNRLVPIGASSELLAEEPLLAHAYLGDEVKTAKFFLIDPDITKHHGLQAGRRMYRTGDIKIRGHRVEFGEIEYWVVRPAPEISQAAVMLLSGPVGRSSVLTVMLETVDGGENSDVDNNLQGLSQADLLEPTITMRESFEEVRGHLISILPRYMVPDIFTTMSRLPLNSSGKLDRRAIVLCPKGMKPEDLDIYLPNAAAKANVSTEVGRQLQHLWASVLGRPANTVGATDNFFHLGSDYITTMRLVEASSLLLPYAAMVASQLRRCTLLSLRS</sequence>
<dbReference type="AlphaFoldDB" id="A0A4Q2UYA5"/>
<dbReference type="Gene3D" id="2.30.38.10">
    <property type="entry name" value="Luciferase, Domain 3"/>
    <property type="match status" value="2"/>
</dbReference>
<protein>
    <recommendedName>
        <fullName evidence="3">Carrier domain-containing protein</fullName>
    </recommendedName>
</protein>
<dbReference type="GO" id="GO:0031177">
    <property type="term" value="F:phosphopantetheine binding"/>
    <property type="evidence" value="ECO:0007669"/>
    <property type="project" value="TreeGrafter"/>
</dbReference>
<dbReference type="Gene3D" id="1.10.1200.10">
    <property type="entry name" value="ACP-like"/>
    <property type="match status" value="1"/>
</dbReference>
<comment type="caution">
    <text evidence="1">The sequence shown here is derived from an EMBL/GenBank/DDBJ whole genome shotgun (WGS) entry which is preliminary data.</text>
</comment>
<dbReference type="PANTHER" id="PTHR45527:SF1">
    <property type="entry name" value="FATTY ACID SYNTHASE"/>
    <property type="match status" value="1"/>
</dbReference>
<evidence type="ECO:0000313" key="2">
    <source>
        <dbReference type="Proteomes" id="UP000290540"/>
    </source>
</evidence>
<dbReference type="SUPFAM" id="SSF56801">
    <property type="entry name" value="Acetyl-CoA synthetase-like"/>
    <property type="match status" value="2"/>
</dbReference>
<accession>A0A4Q2UYA5</accession>
<organism evidence="1 2">
    <name type="scientific">Fusarium oxysporum f. sp. narcissi</name>
    <dbReference type="NCBI Taxonomy" id="451672"/>
    <lineage>
        <taxon>Eukaryota</taxon>
        <taxon>Fungi</taxon>
        <taxon>Dikarya</taxon>
        <taxon>Ascomycota</taxon>
        <taxon>Pezizomycotina</taxon>
        <taxon>Sordariomycetes</taxon>
        <taxon>Hypocreomycetidae</taxon>
        <taxon>Hypocreales</taxon>
        <taxon>Nectriaceae</taxon>
        <taxon>Fusarium</taxon>
        <taxon>Fusarium oxysporum species complex</taxon>
    </lineage>
</organism>
<dbReference type="Gene3D" id="3.30.300.30">
    <property type="match status" value="1"/>
</dbReference>
<evidence type="ECO:0008006" key="3">
    <source>
        <dbReference type="Google" id="ProtNLM"/>
    </source>
</evidence>
<dbReference type="GO" id="GO:0044550">
    <property type="term" value="P:secondary metabolite biosynthetic process"/>
    <property type="evidence" value="ECO:0007669"/>
    <property type="project" value="TreeGrafter"/>
</dbReference>
<proteinExistence type="predicted"/>
<dbReference type="GO" id="GO:0043041">
    <property type="term" value="P:amino acid activation for nonribosomal peptide biosynthetic process"/>
    <property type="evidence" value="ECO:0007669"/>
    <property type="project" value="TreeGrafter"/>
</dbReference>
<dbReference type="EMBL" id="MQTW01000600">
    <property type="protein sequence ID" value="RYC79555.1"/>
    <property type="molecule type" value="Genomic_DNA"/>
</dbReference>